<reference evidence="3 4" key="2">
    <citation type="submission" date="2017-10" db="EMBL/GenBank/DDBJ databases">
        <title>Genome analyses suggest a sexual origin of heterokaryosis in a supposedly ancient asexual fungus.</title>
        <authorList>
            <person name="Corradi N."/>
            <person name="Sedzielewska K."/>
            <person name="Noel J."/>
            <person name="Charron P."/>
            <person name="Farinelli L."/>
            <person name="Marton T."/>
            <person name="Kruger M."/>
            <person name="Pelin A."/>
            <person name="Brachmann A."/>
            <person name="Corradi N."/>
        </authorList>
    </citation>
    <scope>NUCLEOTIDE SEQUENCE [LARGE SCALE GENOMIC DNA]</scope>
    <source>
        <strain evidence="3 4">A1</strain>
    </source>
</reference>
<reference evidence="2" key="3">
    <citation type="submission" date="2020-05" db="EMBL/GenBank/DDBJ databases">
        <authorList>
            <person name="Rincon C."/>
            <person name="Sanders R I."/>
            <person name="Robbins C."/>
            <person name="Chaturvedi A."/>
        </authorList>
    </citation>
    <scope>NUCLEOTIDE SEQUENCE</scope>
    <source>
        <strain evidence="2">CHB12</strain>
    </source>
</reference>
<evidence type="ECO:0000313" key="4">
    <source>
        <dbReference type="Proteomes" id="UP000232688"/>
    </source>
</evidence>
<name>A0A2I1EK76_9GLOM</name>
<reference evidence="3 4" key="1">
    <citation type="submission" date="2017-10" db="EMBL/GenBank/DDBJ databases">
        <title>Extensive intraspecific genome diversity in a model arbuscular mycorrhizal fungus.</title>
        <authorList>
            <person name="Chen E.C.H."/>
            <person name="Morin E."/>
            <person name="Baudet D."/>
            <person name="Noel J."/>
            <person name="Ndikumana S."/>
            <person name="Charron P."/>
            <person name="St-Onge C."/>
            <person name="Giorgi J."/>
            <person name="Grigoriev I.V."/>
            <person name="Roux C."/>
            <person name="Martin F.M."/>
            <person name="Corradi N."/>
        </authorList>
    </citation>
    <scope>NUCLEOTIDE SEQUENCE [LARGE SCALE GENOMIC DNA]</scope>
    <source>
        <strain evidence="3 4">A1</strain>
    </source>
</reference>
<feature type="region of interest" description="Disordered" evidence="1">
    <location>
        <begin position="236"/>
        <end position="269"/>
    </location>
</feature>
<evidence type="ECO:0000313" key="2">
    <source>
        <dbReference type="EMBL" id="CAB5388060.1"/>
    </source>
</evidence>
<dbReference type="VEuPathDB" id="FungiDB:RhiirFUN_024994"/>
<feature type="compositionally biased region" description="Basic and acidic residues" evidence="1">
    <location>
        <begin position="236"/>
        <end position="248"/>
    </location>
</feature>
<dbReference type="EMBL" id="LLXH01000033">
    <property type="protein sequence ID" value="PKC75057.1"/>
    <property type="molecule type" value="Genomic_DNA"/>
</dbReference>
<evidence type="ECO:0000256" key="1">
    <source>
        <dbReference type="SAM" id="MobiDB-lite"/>
    </source>
</evidence>
<feature type="compositionally biased region" description="Acidic residues" evidence="1">
    <location>
        <begin position="256"/>
        <end position="269"/>
    </location>
</feature>
<evidence type="ECO:0000313" key="3">
    <source>
        <dbReference type="EMBL" id="PKC75057.1"/>
    </source>
</evidence>
<dbReference type="Proteomes" id="UP000684084">
    <property type="component" value="Unassembled WGS sequence"/>
</dbReference>
<organism evidence="3 4">
    <name type="scientific">Rhizophagus irregularis</name>
    <dbReference type="NCBI Taxonomy" id="588596"/>
    <lineage>
        <taxon>Eukaryota</taxon>
        <taxon>Fungi</taxon>
        <taxon>Fungi incertae sedis</taxon>
        <taxon>Mucoromycota</taxon>
        <taxon>Glomeromycotina</taxon>
        <taxon>Glomeromycetes</taxon>
        <taxon>Glomerales</taxon>
        <taxon>Glomeraceae</taxon>
        <taxon>Rhizophagus</taxon>
    </lineage>
</organism>
<accession>A0A2I1EK76</accession>
<comment type="caution">
    <text evidence="3">The sequence shown here is derived from an EMBL/GenBank/DDBJ whole genome shotgun (WGS) entry which is preliminary data.</text>
</comment>
<dbReference type="VEuPathDB" id="FungiDB:FUN_025594"/>
<dbReference type="OrthoDB" id="2403390at2759"/>
<dbReference type="EMBL" id="CAGKOT010000060">
    <property type="protein sequence ID" value="CAB5388060.1"/>
    <property type="molecule type" value="Genomic_DNA"/>
</dbReference>
<gene>
    <name evidence="2" type="ORF">CHRIB12_LOCUS20433</name>
    <name evidence="3" type="ORF">RhiirA1_506957</name>
</gene>
<dbReference type="Proteomes" id="UP000232688">
    <property type="component" value="Unassembled WGS sequence"/>
</dbReference>
<dbReference type="AlphaFoldDB" id="A0A2I1EK76"/>
<proteinExistence type="predicted"/>
<sequence>MEGEDKITIEVLNILFKILQNHKFENSIPEDIIEIIKEYIDSKRINVQLREIKIPNKQKHFEIGWDQDNLLKDLLSLSLKLYEPHKKDFERIHIGTKNKWFLDNMKFEGINTELEIITEIVLNQEKNLPGFKYFYEFNNEGGNHHSGNLLFVSEVGILAIIGVNNKFNYIENKKFIKNQIREYKTFANNRFGNKFVTIIGLYASYNRNGKITLNPVDSFDKMIMKKVKEFTKEKQEMLQEKTSNKDSDSSYSDSDSKEEESDSDDDVVIDDNSSQNSFFDFLKSVIKFIIFILLLDFIFKNYFKKEGIE</sequence>
<dbReference type="VEuPathDB" id="FungiDB:RhiirA1_506957"/>
<protein>
    <submittedName>
        <fullName evidence="3">Uncharacterized protein</fullName>
    </submittedName>
</protein>